<evidence type="ECO:0000313" key="2">
    <source>
        <dbReference type="Proteomes" id="UP001202328"/>
    </source>
</evidence>
<gene>
    <name evidence="1" type="ORF">MKW98_008801</name>
</gene>
<proteinExistence type="predicted"/>
<dbReference type="PANTHER" id="PTHR37203:SF3">
    <property type="entry name" value="SLR0975 PROTEIN"/>
    <property type="match status" value="1"/>
</dbReference>
<dbReference type="PANTHER" id="PTHR37203">
    <property type="match status" value="1"/>
</dbReference>
<dbReference type="Proteomes" id="UP001202328">
    <property type="component" value="Unassembled WGS sequence"/>
</dbReference>
<reference evidence="1" key="1">
    <citation type="submission" date="2022-04" db="EMBL/GenBank/DDBJ databases">
        <title>A functionally conserved STORR gene fusion in Papaver species that diverged 16.8 million years ago.</title>
        <authorList>
            <person name="Catania T."/>
        </authorList>
    </citation>
    <scope>NUCLEOTIDE SEQUENCE</scope>
    <source>
        <strain evidence="1">S-188037</strain>
    </source>
</reference>
<dbReference type="EMBL" id="JAJJMB010003697">
    <property type="protein sequence ID" value="KAI3946208.1"/>
    <property type="molecule type" value="Genomic_DNA"/>
</dbReference>
<dbReference type="AlphaFoldDB" id="A0AAD4XUJ4"/>
<comment type="caution">
    <text evidence="1">The sequence shown here is derived from an EMBL/GenBank/DDBJ whole genome shotgun (WGS) entry which is preliminary data.</text>
</comment>
<sequence>MATTSTSSPFTPSYLLSLTSSISNSRYPLPLTTLSSSIFRSSSRKNSSPKLFCYSQSAISRKGTFDPELRSVLELATDSELYEIESILFGPSYFSPLLKSIENRGSAYFIMIEEDFEERNNFIELLESRFLYLGADARSTLRGWRPSYRDILLSVRRKLSIPCSSKLSTEDLEVEIFLHLLQEYSSDVTLQHGLSQWKVQAFAALKIGAVELKSMILKGGGMLTLAKVYQLLARRLSGKMLFQAANYQVRHELIREGGKLAAINLESRAALLAAGQGLAGAASRYLGLRSMMMLLGPMLWGTFLADVVIQMLGTDYARILRAIYAFAQIRVTRTYKTLEALQSCCPVIGSESLDQCQKVMLYTNVICFK</sequence>
<accession>A0AAD4XUJ4</accession>
<protein>
    <submittedName>
        <fullName evidence="1">Uncharacterized protein</fullName>
    </submittedName>
</protein>
<name>A0AAD4XUJ4_9MAGN</name>
<evidence type="ECO:0000313" key="1">
    <source>
        <dbReference type="EMBL" id="KAI3946208.1"/>
    </source>
</evidence>
<keyword evidence="2" id="KW-1185">Reference proteome</keyword>
<organism evidence="1 2">
    <name type="scientific">Papaver atlanticum</name>
    <dbReference type="NCBI Taxonomy" id="357466"/>
    <lineage>
        <taxon>Eukaryota</taxon>
        <taxon>Viridiplantae</taxon>
        <taxon>Streptophyta</taxon>
        <taxon>Embryophyta</taxon>
        <taxon>Tracheophyta</taxon>
        <taxon>Spermatophyta</taxon>
        <taxon>Magnoliopsida</taxon>
        <taxon>Ranunculales</taxon>
        <taxon>Papaveraceae</taxon>
        <taxon>Papaveroideae</taxon>
        <taxon>Papaver</taxon>
    </lineage>
</organism>